<dbReference type="Proteomes" id="UP001056384">
    <property type="component" value="Chromosome 8"/>
</dbReference>
<keyword evidence="1" id="KW-1133">Transmembrane helix</keyword>
<keyword evidence="1" id="KW-0472">Membrane</keyword>
<reference evidence="2" key="1">
    <citation type="submission" date="2022-06" db="EMBL/GenBank/DDBJ databases">
        <title>Complete genome sequences of two strains of the flax pathogen Septoria linicola.</title>
        <authorList>
            <person name="Lapalu N."/>
            <person name="Simon A."/>
            <person name="Demenou B."/>
            <person name="Paumier D."/>
            <person name="Guillot M.-P."/>
            <person name="Gout L."/>
            <person name="Valade R."/>
        </authorList>
    </citation>
    <scope>NUCLEOTIDE SEQUENCE</scope>
    <source>
        <strain evidence="2">SE15195</strain>
    </source>
</reference>
<feature type="transmembrane region" description="Helical" evidence="1">
    <location>
        <begin position="79"/>
        <end position="99"/>
    </location>
</feature>
<dbReference type="EMBL" id="CP099425">
    <property type="protein sequence ID" value="USW56077.1"/>
    <property type="molecule type" value="Genomic_DNA"/>
</dbReference>
<proteinExistence type="predicted"/>
<protein>
    <submittedName>
        <fullName evidence="2">Uncharacterized protein</fullName>
    </submittedName>
</protein>
<sequence length="192" mass="22247">MALKDLFNSRYKLPVQIVYIILVIAAMGFSVPRMFMKNQPRTRASTIALGMGAKSLILIGYELLSEHVRKFHKWRSYKAYTIINLLEIIFWGAVIFLLIQANIKICNGIGCTLSWIVMGIAILLKKASHSQLAVYCFLVCYFKWRDFKHGRGHFEKTTTRDSQEMHLPSYVETSYKPTSEEVQPSYNPPRRY</sequence>
<evidence type="ECO:0000256" key="1">
    <source>
        <dbReference type="SAM" id="Phobius"/>
    </source>
</evidence>
<evidence type="ECO:0000313" key="3">
    <source>
        <dbReference type="Proteomes" id="UP001056384"/>
    </source>
</evidence>
<name>A0A9Q9AUH0_9PEZI</name>
<dbReference type="AlphaFoldDB" id="A0A9Q9AUH0"/>
<accession>A0A9Q9AUH0</accession>
<keyword evidence="1" id="KW-0812">Transmembrane</keyword>
<keyword evidence="3" id="KW-1185">Reference proteome</keyword>
<evidence type="ECO:0000313" key="2">
    <source>
        <dbReference type="EMBL" id="USW56077.1"/>
    </source>
</evidence>
<feature type="transmembrane region" description="Helical" evidence="1">
    <location>
        <begin position="105"/>
        <end position="124"/>
    </location>
</feature>
<organism evidence="2 3">
    <name type="scientific">Septoria linicola</name>
    <dbReference type="NCBI Taxonomy" id="215465"/>
    <lineage>
        <taxon>Eukaryota</taxon>
        <taxon>Fungi</taxon>
        <taxon>Dikarya</taxon>
        <taxon>Ascomycota</taxon>
        <taxon>Pezizomycotina</taxon>
        <taxon>Dothideomycetes</taxon>
        <taxon>Dothideomycetidae</taxon>
        <taxon>Mycosphaerellales</taxon>
        <taxon>Mycosphaerellaceae</taxon>
        <taxon>Septoria</taxon>
    </lineage>
</organism>
<feature type="transmembrane region" description="Helical" evidence="1">
    <location>
        <begin position="16"/>
        <end position="35"/>
    </location>
</feature>
<gene>
    <name evidence="2" type="ORF">Slin15195_G093960</name>
</gene>